<dbReference type="Pfam" id="PF04149">
    <property type="entry name" value="DUF397"/>
    <property type="match status" value="1"/>
</dbReference>
<dbReference type="EMBL" id="JBHMCR010000003">
    <property type="protein sequence ID" value="MFB9519240.1"/>
    <property type="molecule type" value="Genomic_DNA"/>
</dbReference>
<dbReference type="InterPro" id="IPR007278">
    <property type="entry name" value="DUF397"/>
</dbReference>
<evidence type="ECO:0000259" key="1">
    <source>
        <dbReference type="Pfam" id="PF04149"/>
    </source>
</evidence>
<name>A0ABV5P7R4_STRCM</name>
<gene>
    <name evidence="2" type="ORF">ACFFTU_04635</name>
</gene>
<dbReference type="RefSeq" id="WP_345225700.1">
    <property type="nucleotide sequence ID" value="NZ_BAAAXE010000013.1"/>
</dbReference>
<feature type="domain" description="DUF397" evidence="1">
    <location>
        <begin position="26"/>
        <end position="71"/>
    </location>
</feature>
<protein>
    <submittedName>
        <fullName evidence="2">DUF397 domain-containing protein</fullName>
    </submittedName>
</protein>
<proteinExistence type="predicted"/>
<reference evidence="2 3" key="1">
    <citation type="submission" date="2024-09" db="EMBL/GenBank/DDBJ databases">
        <authorList>
            <person name="Sun Q."/>
            <person name="Mori K."/>
        </authorList>
    </citation>
    <scope>NUCLEOTIDE SEQUENCE [LARGE SCALE GENOMIC DNA]</scope>
    <source>
        <strain evidence="2 3">JCM 4362</strain>
    </source>
</reference>
<organism evidence="2 3">
    <name type="scientific">Streptomyces cremeus</name>
    <dbReference type="NCBI Taxonomy" id="66881"/>
    <lineage>
        <taxon>Bacteria</taxon>
        <taxon>Bacillati</taxon>
        <taxon>Actinomycetota</taxon>
        <taxon>Actinomycetes</taxon>
        <taxon>Kitasatosporales</taxon>
        <taxon>Streptomycetaceae</taxon>
        <taxon>Streptomyces</taxon>
    </lineage>
</organism>
<comment type="caution">
    <text evidence="2">The sequence shown here is derived from an EMBL/GenBank/DDBJ whole genome shotgun (WGS) entry which is preliminary data.</text>
</comment>
<dbReference type="Proteomes" id="UP001589718">
    <property type="component" value="Unassembled WGS sequence"/>
</dbReference>
<sequence length="78" mass="8242">MATSTRYGAVGRARQELDLSGADWQSGAGGAGDVQIAFVEGFIAMRNAAHPVATSVVFDPAQWRTFVLNARAGAFDVR</sequence>
<evidence type="ECO:0000313" key="2">
    <source>
        <dbReference type="EMBL" id="MFB9519240.1"/>
    </source>
</evidence>
<accession>A0ABV5P7R4</accession>
<keyword evidence="3" id="KW-1185">Reference proteome</keyword>
<evidence type="ECO:0000313" key="3">
    <source>
        <dbReference type="Proteomes" id="UP001589718"/>
    </source>
</evidence>